<proteinExistence type="predicted"/>
<keyword evidence="5" id="KW-1185">Reference proteome</keyword>
<gene>
    <name evidence="4" type="ORF">ACFQMJ_28560</name>
</gene>
<protein>
    <submittedName>
        <fullName evidence="4">Glycoside hydrolase domain-containing protein</fullName>
    </submittedName>
</protein>
<organism evidence="4 5">
    <name type="scientific">Cohnella cellulosilytica</name>
    <dbReference type="NCBI Taxonomy" id="986710"/>
    <lineage>
        <taxon>Bacteria</taxon>
        <taxon>Bacillati</taxon>
        <taxon>Bacillota</taxon>
        <taxon>Bacilli</taxon>
        <taxon>Bacillales</taxon>
        <taxon>Paenibacillaceae</taxon>
        <taxon>Cohnella</taxon>
    </lineage>
</organism>
<keyword evidence="4" id="KW-0378">Hydrolase</keyword>
<dbReference type="Pfam" id="PF09992">
    <property type="entry name" value="NAGPA"/>
    <property type="match status" value="1"/>
</dbReference>
<dbReference type="RefSeq" id="WP_378044051.1">
    <property type="nucleotide sequence ID" value="NZ_JBHMDN010000002.1"/>
</dbReference>
<evidence type="ECO:0000313" key="4">
    <source>
        <dbReference type="EMBL" id="MFC7152507.1"/>
    </source>
</evidence>
<dbReference type="GO" id="GO:0016787">
    <property type="term" value="F:hydrolase activity"/>
    <property type="evidence" value="ECO:0007669"/>
    <property type="project" value="UniProtKB-KW"/>
</dbReference>
<dbReference type="SUPFAM" id="SSF51445">
    <property type="entry name" value="(Trans)glycosidases"/>
    <property type="match status" value="1"/>
</dbReference>
<feature type="domain" description="Phosphodiester glycosidase" evidence="3">
    <location>
        <begin position="68"/>
        <end position="254"/>
    </location>
</feature>
<reference evidence="5" key="1">
    <citation type="journal article" date="2019" name="Int. J. Syst. Evol. Microbiol.">
        <title>The Global Catalogue of Microorganisms (GCM) 10K type strain sequencing project: providing services to taxonomists for standard genome sequencing and annotation.</title>
        <authorList>
            <consortium name="The Broad Institute Genomics Platform"/>
            <consortium name="The Broad Institute Genome Sequencing Center for Infectious Disease"/>
            <person name="Wu L."/>
            <person name="Ma J."/>
        </authorList>
    </citation>
    <scope>NUCLEOTIDE SEQUENCE [LARGE SCALE GENOMIC DNA]</scope>
    <source>
        <strain evidence="5">KCTC 12907</strain>
    </source>
</reference>
<dbReference type="EMBL" id="JBHTAI010000023">
    <property type="protein sequence ID" value="MFC7152507.1"/>
    <property type="molecule type" value="Genomic_DNA"/>
</dbReference>
<dbReference type="PANTHER" id="PTHR40446">
    <property type="entry name" value="N-ACETYLGLUCOSAMINE-1-PHOSPHODIESTER ALPHA-N-ACETYLGLUCOSAMINIDASE"/>
    <property type="match status" value="1"/>
</dbReference>
<evidence type="ECO:0000259" key="3">
    <source>
        <dbReference type="Pfam" id="PF09992"/>
    </source>
</evidence>
<evidence type="ECO:0000313" key="5">
    <source>
        <dbReference type="Proteomes" id="UP001596378"/>
    </source>
</evidence>
<dbReference type="Gene3D" id="3.20.20.80">
    <property type="entry name" value="Glycosidases"/>
    <property type="match status" value="1"/>
</dbReference>
<dbReference type="Pfam" id="PF07833">
    <property type="entry name" value="Cu_amine_oxidN1"/>
    <property type="match status" value="1"/>
</dbReference>
<dbReference type="InterPro" id="IPR017853">
    <property type="entry name" value="GH"/>
</dbReference>
<dbReference type="InterPro" id="IPR018711">
    <property type="entry name" value="NAGPA"/>
</dbReference>
<evidence type="ECO:0000259" key="1">
    <source>
        <dbReference type="Pfam" id="PF07833"/>
    </source>
</evidence>
<dbReference type="InterPro" id="IPR012854">
    <property type="entry name" value="Cu_amine_oxidase-like_N"/>
</dbReference>
<dbReference type="Proteomes" id="UP001596378">
    <property type="component" value="Unassembled WGS sequence"/>
</dbReference>
<sequence>MIKHTRIRVVAGKVEEGPLQYSGGYSKAQGWTDIRIVELPPAAVRAARYIYSKGSSVPAIAAKQAGDVLAFNASYVDVASGALLGRTIADGKQIAPDIASKTVDRDHLYFAGGRFGIGDISGVDGVTWAAQGAPRLIQAGKNVADAAAELENVQSDIKQLQPRLAAGIKTDGTLILVLVDGRGNADRGLYLSELAAVMLHYGAHDAINLDGGGSATLYSSFPELRASLDIKKGNYHLADLSASGPRTVHHAVVIEVDKAKLFPPALFGIDCAVPLTAAKAKAIAAEGAKFAVRYLVPPAYAWKRMLKSEADAIQTAGLRLASVFQLGADRPKGGAANGNADGKAALAEAKVIGQPTGSAIFMAVDYDAPASDYDKIEAYLRAAQDELPGYHVGVYGHYGVIEEMFRRGACRYFWQTYAWSDGKKSSRADLWQYKNNVTLAGHTVDYNECYDDSIFWGSASREEEKPVSTNEIAVIVNGKELPEKGEVKAGVTRVPARALAEALGAKVVWDKEANAVRITI</sequence>
<name>A0ABW2FJR6_9BACL</name>
<comment type="caution">
    <text evidence="4">The sequence shown here is derived from an EMBL/GenBank/DDBJ whole genome shotgun (WGS) entry which is preliminary data.</text>
</comment>
<dbReference type="Pfam" id="PF08924">
    <property type="entry name" value="Rv2525c_GlyHyd-like"/>
    <property type="match status" value="1"/>
</dbReference>
<dbReference type="PANTHER" id="PTHR40446:SF2">
    <property type="entry name" value="N-ACETYLGLUCOSAMINE-1-PHOSPHODIESTER ALPHA-N-ACETYLGLUCOSAMINIDASE"/>
    <property type="match status" value="1"/>
</dbReference>
<dbReference type="InterPro" id="IPR015020">
    <property type="entry name" value="Rv2525c-like_Glyco_Hydro-like"/>
</dbReference>
<accession>A0ABW2FJR6</accession>
<feature type="domain" description="Rv2525c-like glycoside hydrolase-like" evidence="2">
    <location>
        <begin position="282"/>
        <end position="440"/>
    </location>
</feature>
<evidence type="ECO:0000259" key="2">
    <source>
        <dbReference type="Pfam" id="PF08924"/>
    </source>
</evidence>
<feature type="domain" description="Copper amine oxidase-like N-terminal" evidence="1">
    <location>
        <begin position="476"/>
        <end position="518"/>
    </location>
</feature>